<keyword evidence="1" id="KW-0472">Membrane</keyword>
<organism evidence="2 3">
    <name type="scientific">Cupriavidus taiwanensis</name>
    <dbReference type="NCBI Taxonomy" id="164546"/>
    <lineage>
        <taxon>Bacteria</taxon>
        <taxon>Pseudomonadati</taxon>
        <taxon>Pseudomonadota</taxon>
        <taxon>Betaproteobacteria</taxon>
        <taxon>Burkholderiales</taxon>
        <taxon>Burkholderiaceae</taxon>
        <taxon>Cupriavidus</taxon>
    </lineage>
</organism>
<gene>
    <name evidence="2" type="ORF">CBM2636_10428</name>
</gene>
<evidence type="ECO:0000313" key="2">
    <source>
        <dbReference type="EMBL" id="SPD63412.1"/>
    </source>
</evidence>
<dbReference type="AlphaFoldDB" id="A0A9Q7URR3"/>
<dbReference type="RefSeq" id="WP_115708090.1">
    <property type="nucleotide sequence ID" value="NZ_LT984813.1"/>
</dbReference>
<dbReference type="Pfam" id="PF07963">
    <property type="entry name" value="N_methyl"/>
    <property type="match status" value="1"/>
</dbReference>
<evidence type="ECO:0000313" key="3">
    <source>
        <dbReference type="Proteomes" id="UP000254259"/>
    </source>
</evidence>
<dbReference type="Pfam" id="PF16074">
    <property type="entry name" value="PilW"/>
    <property type="match status" value="1"/>
</dbReference>
<feature type="transmembrane region" description="Helical" evidence="1">
    <location>
        <begin position="28"/>
        <end position="51"/>
    </location>
</feature>
<evidence type="ECO:0000256" key="1">
    <source>
        <dbReference type="SAM" id="Phobius"/>
    </source>
</evidence>
<dbReference type="Proteomes" id="UP000254259">
    <property type="component" value="Chromosome CBM2636"/>
</dbReference>
<keyword evidence="1" id="KW-0812">Transmembrane</keyword>
<reference evidence="2 3" key="1">
    <citation type="submission" date="2018-01" db="EMBL/GenBank/DDBJ databases">
        <authorList>
            <person name="Clerissi C."/>
        </authorList>
    </citation>
    <scope>NUCLEOTIDE SEQUENCE [LARGE SCALE GENOMIC DNA]</scope>
    <source>
        <strain evidence="2">Cupriavidus taiwanensis SWF 66322</strain>
    </source>
</reference>
<name>A0A9Q7URR3_9BURK</name>
<accession>A0A9Q7URR3</accession>
<keyword evidence="1" id="KW-1133">Transmembrane helix</keyword>
<dbReference type="InterPro" id="IPR032092">
    <property type="entry name" value="PilW"/>
</dbReference>
<protein>
    <submittedName>
        <fullName evidence="2">Pilus assembly protein PilW</fullName>
    </submittedName>
</protein>
<proteinExistence type="predicted"/>
<dbReference type="EMBL" id="LT984813">
    <property type="protein sequence ID" value="SPD63412.1"/>
    <property type="molecule type" value="Genomic_DNA"/>
</dbReference>
<dbReference type="PROSITE" id="PS00409">
    <property type="entry name" value="PROKAR_NTER_METHYL"/>
    <property type="match status" value="1"/>
</dbReference>
<dbReference type="InterPro" id="IPR012902">
    <property type="entry name" value="N_methyl_site"/>
</dbReference>
<dbReference type="GO" id="GO:0043683">
    <property type="term" value="P:type IV pilus assembly"/>
    <property type="evidence" value="ECO:0007669"/>
    <property type="project" value="InterPro"/>
</dbReference>
<sequence length="356" mass="37749">MTAPHFSVPSFRARARAARLRRQRGISLVELMIGITIGLVLLTALASLYYANSLSRTEFAKSAEQVENGRYALEQIRREVELAGFFGVGNIARGNKAAEPALCATDPAALGFSFTAETVPLALTGYAPGVVAPCLPDLAATSEVLVVRRVSTTPVAAPAPGSAYLQVSACSQDAQNFVFDASGAAAFALRTKACDAAQPAELRRAMVRIFYLAGCDRCSNGGDGIPTLKMAELVNGAFQSRSVAQGVQDMHVQYGVDQDSNGSADCYVTDPRANNSAVCTAVPGYDWGVVINNLANVTTVRVHLLARTLKPSGGHTDKRTYEIGRAVASGPFNDGYKRNVYAQVARLVNVAGLREQ</sequence>